<evidence type="ECO:0000313" key="3">
    <source>
        <dbReference type="Proteomes" id="UP000799757"/>
    </source>
</evidence>
<dbReference type="OrthoDB" id="9978720at2759"/>
<dbReference type="CDD" id="cd12809">
    <property type="entry name" value="Esterase_713_like-2"/>
    <property type="match status" value="1"/>
</dbReference>
<dbReference type="InterPro" id="IPR000073">
    <property type="entry name" value="AB_hydrolase_1"/>
</dbReference>
<dbReference type="InterPro" id="IPR050228">
    <property type="entry name" value="Carboxylesterase_BioH"/>
</dbReference>
<feature type="domain" description="AB hydrolase-1" evidence="1">
    <location>
        <begin position="143"/>
        <end position="347"/>
    </location>
</feature>
<name>A0A6A6XNS4_9PLEO</name>
<dbReference type="AlphaFoldDB" id="A0A6A6XNS4"/>
<sequence length="359" mass="40034">MTKKMGTSYKCEIEASKREHLYVGGEYTNIMTGNKSSQYMINQMYVEKLTPSRVTQPYPIIFIAGAAQTGNNFLETPDGRPGWSSFFLSHGYIIYLTDQPSRGRSPWHPSIGSMEALSTSNIETFFTATSSHSLWPQSKLHTQWPGRGKVGDPTFDAFFASQVQFQSDRLISEESNTKAYTALMDLVGEAYLITHSQAGAYGWRVGDARPDLVKGIVALEPAGPPFVNKFPFSGPERPWGITNLSIEYEPTAGPNAEYLRTVVVPPKDDKHTECILQAEPAKRLKNLSRVPVMVVTAEASYHAPYDYCTVEYLRQAGVEVAYADLGEEGVRGNGHMMFMEKNHLVVAERVLNWLADLLE</sequence>
<gene>
    <name evidence="2" type="ORF">K505DRAFT_371899</name>
</gene>
<dbReference type="Pfam" id="PF12697">
    <property type="entry name" value="Abhydrolase_6"/>
    <property type="match status" value="1"/>
</dbReference>
<dbReference type="EMBL" id="MU001789">
    <property type="protein sequence ID" value="KAF2798181.1"/>
    <property type="molecule type" value="Genomic_DNA"/>
</dbReference>
<proteinExistence type="predicted"/>
<dbReference type="InterPro" id="IPR029058">
    <property type="entry name" value="AB_hydrolase_fold"/>
</dbReference>
<dbReference type="GO" id="GO:0016787">
    <property type="term" value="F:hydrolase activity"/>
    <property type="evidence" value="ECO:0007669"/>
    <property type="project" value="UniProtKB-KW"/>
</dbReference>
<keyword evidence="3" id="KW-1185">Reference proteome</keyword>
<keyword evidence="2" id="KW-0378">Hydrolase</keyword>
<dbReference type="PANTHER" id="PTHR43194:SF4">
    <property type="entry name" value="AB HYDROLASE-1 DOMAIN-CONTAINING PROTEIN"/>
    <property type="match status" value="1"/>
</dbReference>
<protein>
    <submittedName>
        <fullName evidence="2">Alpha/beta-hydrolase</fullName>
    </submittedName>
</protein>
<dbReference type="PANTHER" id="PTHR43194">
    <property type="entry name" value="HYDROLASE ALPHA/BETA FOLD FAMILY"/>
    <property type="match status" value="1"/>
</dbReference>
<organism evidence="2 3">
    <name type="scientific">Melanomma pulvis-pyrius CBS 109.77</name>
    <dbReference type="NCBI Taxonomy" id="1314802"/>
    <lineage>
        <taxon>Eukaryota</taxon>
        <taxon>Fungi</taxon>
        <taxon>Dikarya</taxon>
        <taxon>Ascomycota</taxon>
        <taxon>Pezizomycotina</taxon>
        <taxon>Dothideomycetes</taxon>
        <taxon>Pleosporomycetidae</taxon>
        <taxon>Pleosporales</taxon>
        <taxon>Melanommataceae</taxon>
        <taxon>Melanomma</taxon>
    </lineage>
</organism>
<evidence type="ECO:0000313" key="2">
    <source>
        <dbReference type="EMBL" id="KAF2798181.1"/>
    </source>
</evidence>
<dbReference type="SUPFAM" id="SSF53474">
    <property type="entry name" value="alpha/beta-Hydrolases"/>
    <property type="match status" value="1"/>
</dbReference>
<reference evidence="2" key="1">
    <citation type="journal article" date="2020" name="Stud. Mycol.">
        <title>101 Dothideomycetes genomes: a test case for predicting lifestyles and emergence of pathogens.</title>
        <authorList>
            <person name="Haridas S."/>
            <person name="Albert R."/>
            <person name="Binder M."/>
            <person name="Bloem J."/>
            <person name="Labutti K."/>
            <person name="Salamov A."/>
            <person name="Andreopoulos B."/>
            <person name="Baker S."/>
            <person name="Barry K."/>
            <person name="Bills G."/>
            <person name="Bluhm B."/>
            <person name="Cannon C."/>
            <person name="Castanera R."/>
            <person name="Culley D."/>
            <person name="Daum C."/>
            <person name="Ezra D."/>
            <person name="Gonzalez J."/>
            <person name="Henrissat B."/>
            <person name="Kuo A."/>
            <person name="Liang C."/>
            <person name="Lipzen A."/>
            <person name="Lutzoni F."/>
            <person name="Magnuson J."/>
            <person name="Mondo S."/>
            <person name="Nolan M."/>
            <person name="Ohm R."/>
            <person name="Pangilinan J."/>
            <person name="Park H.-J."/>
            <person name="Ramirez L."/>
            <person name="Alfaro M."/>
            <person name="Sun H."/>
            <person name="Tritt A."/>
            <person name="Yoshinaga Y."/>
            <person name="Zwiers L.-H."/>
            <person name="Turgeon B."/>
            <person name="Goodwin S."/>
            <person name="Spatafora J."/>
            <person name="Crous P."/>
            <person name="Grigoriev I."/>
        </authorList>
    </citation>
    <scope>NUCLEOTIDE SEQUENCE</scope>
    <source>
        <strain evidence="2">CBS 109.77</strain>
    </source>
</reference>
<evidence type="ECO:0000259" key="1">
    <source>
        <dbReference type="Pfam" id="PF12697"/>
    </source>
</evidence>
<dbReference type="Gene3D" id="3.40.50.1820">
    <property type="entry name" value="alpha/beta hydrolase"/>
    <property type="match status" value="1"/>
</dbReference>
<dbReference type="Proteomes" id="UP000799757">
    <property type="component" value="Unassembled WGS sequence"/>
</dbReference>
<accession>A0A6A6XNS4</accession>